<dbReference type="AlphaFoldDB" id="A0A7X3MIW7"/>
<sequence>MKIFGERLRTLRLAHSMTQQTLAELLCSERTTILGWELKDKEPDYQYVVDIADIFDVSIDYLFGRDDFIEKSRKREMSIDNEDPLKSPSQTDYNEDVL</sequence>
<dbReference type="PANTHER" id="PTHR46558:SF14">
    <property type="entry name" value="HTH-TYPE TRANSCRIPTIONAL REGULATOR ANSR"/>
    <property type="match status" value="1"/>
</dbReference>
<feature type="domain" description="HTH cro/C1-type" evidence="3">
    <location>
        <begin position="8"/>
        <end position="62"/>
    </location>
</feature>
<feature type="region of interest" description="Disordered" evidence="2">
    <location>
        <begin position="76"/>
        <end position="98"/>
    </location>
</feature>
<reference evidence="4 5" key="1">
    <citation type="submission" date="2019-12" db="EMBL/GenBank/DDBJ databases">
        <title>Sporaefaciens musculi gen. nov., sp. nov., a novel bacterium isolated from the caecum of an obese mouse.</title>
        <authorList>
            <person name="Rasmussen T.S."/>
            <person name="Streidl T."/>
            <person name="Hitch T.C.A."/>
            <person name="Wortmann E."/>
            <person name="Deptula P."/>
            <person name="Hansen M."/>
            <person name="Nielsen D.S."/>
            <person name="Clavel T."/>
            <person name="Vogensen F.K."/>
        </authorList>
    </citation>
    <scope>NUCLEOTIDE SEQUENCE [LARGE SCALE GENOMIC DNA]</scope>
    <source>
        <strain evidence="4 5">WCA-9-b2</strain>
    </source>
</reference>
<dbReference type="Proteomes" id="UP000460412">
    <property type="component" value="Unassembled WGS sequence"/>
</dbReference>
<name>A0A7X3MIW7_9FIRM</name>
<evidence type="ECO:0000256" key="1">
    <source>
        <dbReference type="ARBA" id="ARBA00023125"/>
    </source>
</evidence>
<dbReference type="EMBL" id="WUQX01000001">
    <property type="protein sequence ID" value="MXP77212.1"/>
    <property type="molecule type" value="Genomic_DNA"/>
</dbReference>
<dbReference type="Pfam" id="PF01381">
    <property type="entry name" value="HTH_3"/>
    <property type="match status" value="1"/>
</dbReference>
<dbReference type="GO" id="GO:0003677">
    <property type="term" value="F:DNA binding"/>
    <property type="evidence" value="ECO:0007669"/>
    <property type="project" value="UniProtKB-KW"/>
</dbReference>
<keyword evidence="1" id="KW-0238">DNA-binding</keyword>
<evidence type="ECO:0000313" key="5">
    <source>
        <dbReference type="Proteomes" id="UP000460412"/>
    </source>
</evidence>
<organism evidence="4 5">
    <name type="scientific">Sporofaciens musculi</name>
    <dbReference type="NCBI Taxonomy" id="2681861"/>
    <lineage>
        <taxon>Bacteria</taxon>
        <taxon>Bacillati</taxon>
        <taxon>Bacillota</taxon>
        <taxon>Clostridia</taxon>
        <taxon>Lachnospirales</taxon>
        <taxon>Lachnospiraceae</taxon>
        <taxon>Sporofaciens</taxon>
    </lineage>
</organism>
<dbReference type="Gene3D" id="1.10.260.40">
    <property type="entry name" value="lambda repressor-like DNA-binding domains"/>
    <property type="match status" value="1"/>
</dbReference>
<dbReference type="CDD" id="cd00093">
    <property type="entry name" value="HTH_XRE"/>
    <property type="match status" value="1"/>
</dbReference>
<protein>
    <submittedName>
        <fullName evidence="4">Helix-turn-helix domain-containing protein</fullName>
    </submittedName>
</protein>
<dbReference type="InterPro" id="IPR010982">
    <property type="entry name" value="Lambda_DNA-bd_dom_sf"/>
</dbReference>
<dbReference type="PANTHER" id="PTHR46558">
    <property type="entry name" value="TRACRIPTIONAL REGULATORY PROTEIN-RELATED-RELATED"/>
    <property type="match status" value="1"/>
</dbReference>
<evidence type="ECO:0000256" key="2">
    <source>
        <dbReference type="SAM" id="MobiDB-lite"/>
    </source>
</evidence>
<dbReference type="SUPFAM" id="SSF47413">
    <property type="entry name" value="lambda repressor-like DNA-binding domains"/>
    <property type="match status" value="1"/>
</dbReference>
<keyword evidence="5" id="KW-1185">Reference proteome</keyword>
<evidence type="ECO:0000313" key="4">
    <source>
        <dbReference type="EMBL" id="MXP77212.1"/>
    </source>
</evidence>
<evidence type="ECO:0000259" key="3">
    <source>
        <dbReference type="PROSITE" id="PS50943"/>
    </source>
</evidence>
<dbReference type="RefSeq" id="WP_159752344.1">
    <property type="nucleotide sequence ID" value="NZ_WUQX01000001.1"/>
</dbReference>
<comment type="caution">
    <text evidence="4">The sequence shown here is derived from an EMBL/GenBank/DDBJ whole genome shotgun (WGS) entry which is preliminary data.</text>
</comment>
<dbReference type="PROSITE" id="PS50943">
    <property type="entry name" value="HTH_CROC1"/>
    <property type="match status" value="1"/>
</dbReference>
<gene>
    <name evidence="4" type="ORF">GN277_18070</name>
</gene>
<accession>A0A7X3MIW7</accession>
<proteinExistence type="predicted"/>
<dbReference type="InterPro" id="IPR001387">
    <property type="entry name" value="Cro/C1-type_HTH"/>
</dbReference>
<dbReference type="SMART" id="SM00530">
    <property type="entry name" value="HTH_XRE"/>
    <property type="match status" value="1"/>
</dbReference>